<feature type="transmembrane region" description="Helical" evidence="6">
    <location>
        <begin position="203"/>
        <end position="221"/>
    </location>
</feature>
<evidence type="ECO:0000256" key="1">
    <source>
        <dbReference type="ARBA" id="ARBA00004141"/>
    </source>
</evidence>
<accession>A0ABX3MIL7</accession>
<protein>
    <recommendedName>
        <fullName evidence="7">O-antigen ligase-related domain-containing protein</fullName>
    </recommendedName>
</protein>
<evidence type="ECO:0000313" key="9">
    <source>
        <dbReference type="Proteomes" id="UP000242224"/>
    </source>
</evidence>
<feature type="transmembrane region" description="Helical" evidence="6">
    <location>
        <begin position="291"/>
        <end position="309"/>
    </location>
</feature>
<feature type="transmembrane region" description="Helical" evidence="6">
    <location>
        <begin position="83"/>
        <end position="103"/>
    </location>
</feature>
<dbReference type="PANTHER" id="PTHR37422:SF13">
    <property type="entry name" value="LIPOPOLYSACCHARIDE BIOSYNTHESIS PROTEIN PA4999-RELATED"/>
    <property type="match status" value="1"/>
</dbReference>
<evidence type="ECO:0000256" key="6">
    <source>
        <dbReference type="SAM" id="Phobius"/>
    </source>
</evidence>
<feature type="domain" description="O-antigen ligase-related" evidence="7">
    <location>
        <begin position="231"/>
        <end position="364"/>
    </location>
</feature>
<dbReference type="RefSeq" id="WP_078574946.1">
    <property type="nucleotide sequence ID" value="NZ_MPZS01000003.1"/>
</dbReference>
<keyword evidence="3 6" id="KW-1133">Transmembrane helix</keyword>
<feature type="transmembrane region" description="Helical" evidence="6">
    <location>
        <begin position="268"/>
        <end position="284"/>
    </location>
</feature>
<keyword evidence="9" id="KW-1185">Reference proteome</keyword>
<dbReference type="PANTHER" id="PTHR37422">
    <property type="entry name" value="TEICHURONIC ACID BIOSYNTHESIS PROTEIN TUAE"/>
    <property type="match status" value="1"/>
</dbReference>
<feature type="transmembrane region" description="Helical" evidence="6">
    <location>
        <begin position="233"/>
        <end position="262"/>
    </location>
</feature>
<comment type="caution">
    <text evidence="8">The sequence shown here is derived from an EMBL/GenBank/DDBJ whole genome shotgun (WGS) entry which is preliminary data.</text>
</comment>
<dbReference type="EMBL" id="MPZS01000003">
    <property type="protein sequence ID" value="OOY11116.1"/>
    <property type="molecule type" value="Genomic_DNA"/>
</dbReference>
<feature type="transmembrane region" description="Helical" evidence="6">
    <location>
        <begin position="392"/>
        <end position="410"/>
    </location>
</feature>
<feature type="region of interest" description="Disordered" evidence="5">
    <location>
        <begin position="436"/>
        <end position="476"/>
    </location>
</feature>
<sequence length="476" mass="53758">MRAGALGREAYGAARYGSLAGALPDAALAKTKLPLPVFIFLLAILFPFKFNLGSLALTGPRLVLMVMTVPLFIRLFTGRYGRILPVDWLFLFHTIWLSIALAVNNPDRVIQQAGSVGIEFFGGYLMGRAFIRTREDFAALGRVLIWSVLLMTVFSLYETKTGTTLIPTLIDKIPGMGTITINYQDPRMGLERVQGPFAHPIHFGLYCSVVFAFAFVAFDGIKSLSWRIVASGLILLNGFLALSSGALLSLLLQIGLIGWYIALRRLEWRWWLLVGLVSLAYVTVDLISNRSAIMVFLSYATFSAHTAYWRTIIFEWGLKNVWANPIFGIGLNDWVRPWYMYSGSMDNFWLVMAVRYGIPGFLLVTAGYLWGLFKVMFRDFSGDVRMQNFRRSWVFTFAGMTFTLCTVYVWESIYAFTFFLFGAGMWMLTEEVKNRSTDDRSETDASANGEDAVGRRSGQRSAAYTRFAQTHRRTPR</sequence>
<organism evidence="8 9">
    <name type="scientific">Thioclava marina</name>
    <dbReference type="NCBI Taxonomy" id="1915077"/>
    <lineage>
        <taxon>Bacteria</taxon>
        <taxon>Pseudomonadati</taxon>
        <taxon>Pseudomonadota</taxon>
        <taxon>Alphaproteobacteria</taxon>
        <taxon>Rhodobacterales</taxon>
        <taxon>Paracoccaceae</taxon>
        <taxon>Thioclava</taxon>
    </lineage>
</organism>
<gene>
    <name evidence="8" type="ORF">BMG00_15370</name>
</gene>
<evidence type="ECO:0000313" key="8">
    <source>
        <dbReference type="EMBL" id="OOY11116.1"/>
    </source>
</evidence>
<keyword evidence="2 6" id="KW-0812">Transmembrane</keyword>
<feature type="transmembrane region" description="Helical" evidence="6">
    <location>
        <begin position="33"/>
        <end position="52"/>
    </location>
</feature>
<evidence type="ECO:0000256" key="5">
    <source>
        <dbReference type="SAM" id="MobiDB-lite"/>
    </source>
</evidence>
<evidence type="ECO:0000256" key="4">
    <source>
        <dbReference type="ARBA" id="ARBA00023136"/>
    </source>
</evidence>
<name>A0ABX3MIL7_9RHOB</name>
<dbReference type="Proteomes" id="UP000242224">
    <property type="component" value="Unassembled WGS sequence"/>
</dbReference>
<dbReference type="InterPro" id="IPR007016">
    <property type="entry name" value="O-antigen_ligase-rel_domated"/>
</dbReference>
<keyword evidence="4 6" id="KW-0472">Membrane</keyword>
<feature type="transmembrane region" description="Helical" evidence="6">
    <location>
        <begin position="109"/>
        <end position="127"/>
    </location>
</feature>
<evidence type="ECO:0000256" key="3">
    <source>
        <dbReference type="ARBA" id="ARBA00022989"/>
    </source>
</evidence>
<feature type="transmembrane region" description="Helical" evidence="6">
    <location>
        <begin position="139"/>
        <end position="157"/>
    </location>
</feature>
<feature type="transmembrane region" description="Helical" evidence="6">
    <location>
        <begin position="348"/>
        <end position="371"/>
    </location>
</feature>
<comment type="subcellular location">
    <subcellularLocation>
        <location evidence="1">Membrane</location>
        <topology evidence="1">Multi-pass membrane protein</topology>
    </subcellularLocation>
</comment>
<proteinExistence type="predicted"/>
<evidence type="ECO:0000256" key="2">
    <source>
        <dbReference type="ARBA" id="ARBA00022692"/>
    </source>
</evidence>
<dbReference type="Pfam" id="PF04932">
    <property type="entry name" value="Wzy_C"/>
    <property type="match status" value="1"/>
</dbReference>
<evidence type="ECO:0000259" key="7">
    <source>
        <dbReference type="Pfam" id="PF04932"/>
    </source>
</evidence>
<reference evidence="8 9" key="1">
    <citation type="submission" date="2016-11" db="EMBL/GenBank/DDBJ databases">
        <title>A multilocus sequence analysis scheme for characterization of bacteria in the genus Thioclava.</title>
        <authorList>
            <person name="Liu Y."/>
            <person name="Shao Z."/>
        </authorList>
    </citation>
    <scope>NUCLEOTIDE SEQUENCE [LARGE SCALE GENOMIC DNA]</scope>
    <source>
        <strain evidence="8 9">11.10-0-13</strain>
    </source>
</reference>
<dbReference type="InterPro" id="IPR051533">
    <property type="entry name" value="WaaL-like"/>
</dbReference>